<sequence>MHSPKGPKLIKVKKGKQTWTSPNAMDEDMPSGEEPDELQDALAMWPKGHKVMKAKGKGKEMWPSPDAMEEDSSSDE</sequence>
<feature type="region of interest" description="Disordered" evidence="1">
    <location>
        <begin position="51"/>
        <end position="76"/>
    </location>
</feature>
<dbReference type="HOGENOM" id="CLU_2655197_0_0_1"/>
<protein>
    <submittedName>
        <fullName evidence="2">Uncharacterized protein</fullName>
    </submittedName>
</protein>
<proteinExistence type="predicted"/>
<keyword evidence="3" id="KW-1185">Reference proteome</keyword>
<evidence type="ECO:0000313" key="3">
    <source>
        <dbReference type="Proteomes" id="UP000054538"/>
    </source>
</evidence>
<evidence type="ECO:0000256" key="1">
    <source>
        <dbReference type="SAM" id="MobiDB-lite"/>
    </source>
</evidence>
<reference evidence="2 3" key="1">
    <citation type="submission" date="2014-04" db="EMBL/GenBank/DDBJ databases">
        <authorList>
            <consortium name="DOE Joint Genome Institute"/>
            <person name="Kuo A."/>
            <person name="Kohler A."/>
            <person name="Jargeat P."/>
            <person name="Nagy L.G."/>
            <person name="Floudas D."/>
            <person name="Copeland A."/>
            <person name="Barry K.W."/>
            <person name="Cichocki N."/>
            <person name="Veneault-Fourrey C."/>
            <person name="LaButti K."/>
            <person name="Lindquist E.A."/>
            <person name="Lipzen A."/>
            <person name="Lundell T."/>
            <person name="Morin E."/>
            <person name="Murat C."/>
            <person name="Sun H."/>
            <person name="Tunlid A."/>
            <person name="Henrissat B."/>
            <person name="Grigoriev I.V."/>
            <person name="Hibbett D.S."/>
            <person name="Martin F."/>
            <person name="Nordberg H.P."/>
            <person name="Cantor M.N."/>
            <person name="Hua S.X."/>
        </authorList>
    </citation>
    <scope>NUCLEOTIDE SEQUENCE [LARGE SCALE GENOMIC DNA]</scope>
    <source>
        <strain evidence="2 3">Ve08.2h10</strain>
    </source>
</reference>
<feature type="region of interest" description="Disordered" evidence="1">
    <location>
        <begin position="1"/>
        <end position="36"/>
    </location>
</feature>
<organism evidence="2 3">
    <name type="scientific">Paxillus rubicundulus Ve08.2h10</name>
    <dbReference type="NCBI Taxonomy" id="930991"/>
    <lineage>
        <taxon>Eukaryota</taxon>
        <taxon>Fungi</taxon>
        <taxon>Dikarya</taxon>
        <taxon>Basidiomycota</taxon>
        <taxon>Agaricomycotina</taxon>
        <taxon>Agaricomycetes</taxon>
        <taxon>Agaricomycetidae</taxon>
        <taxon>Boletales</taxon>
        <taxon>Paxilineae</taxon>
        <taxon>Paxillaceae</taxon>
        <taxon>Paxillus</taxon>
    </lineage>
</organism>
<feature type="compositionally biased region" description="Acidic residues" evidence="1">
    <location>
        <begin position="25"/>
        <end position="36"/>
    </location>
</feature>
<evidence type="ECO:0000313" key="2">
    <source>
        <dbReference type="EMBL" id="KIK78689.1"/>
    </source>
</evidence>
<name>A0A0D0DDC0_9AGAM</name>
<dbReference type="EMBL" id="KN826506">
    <property type="protein sequence ID" value="KIK78689.1"/>
    <property type="molecule type" value="Genomic_DNA"/>
</dbReference>
<dbReference type="InParanoid" id="A0A0D0DDC0"/>
<reference evidence="3" key="2">
    <citation type="submission" date="2015-01" db="EMBL/GenBank/DDBJ databases">
        <title>Evolutionary Origins and Diversification of the Mycorrhizal Mutualists.</title>
        <authorList>
            <consortium name="DOE Joint Genome Institute"/>
            <consortium name="Mycorrhizal Genomics Consortium"/>
            <person name="Kohler A."/>
            <person name="Kuo A."/>
            <person name="Nagy L.G."/>
            <person name="Floudas D."/>
            <person name="Copeland A."/>
            <person name="Barry K.W."/>
            <person name="Cichocki N."/>
            <person name="Veneault-Fourrey C."/>
            <person name="LaButti K."/>
            <person name="Lindquist E.A."/>
            <person name="Lipzen A."/>
            <person name="Lundell T."/>
            <person name="Morin E."/>
            <person name="Murat C."/>
            <person name="Riley R."/>
            <person name="Ohm R."/>
            <person name="Sun H."/>
            <person name="Tunlid A."/>
            <person name="Henrissat B."/>
            <person name="Grigoriev I.V."/>
            <person name="Hibbett D.S."/>
            <person name="Martin F."/>
        </authorList>
    </citation>
    <scope>NUCLEOTIDE SEQUENCE [LARGE SCALE GENOMIC DNA]</scope>
    <source>
        <strain evidence="3">Ve08.2h10</strain>
    </source>
</reference>
<feature type="compositionally biased region" description="Acidic residues" evidence="1">
    <location>
        <begin position="67"/>
        <end position="76"/>
    </location>
</feature>
<gene>
    <name evidence="2" type="ORF">PAXRUDRAFT_16739</name>
</gene>
<dbReference type="AlphaFoldDB" id="A0A0D0DDC0"/>
<accession>A0A0D0DDC0</accession>
<dbReference type="Proteomes" id="UP000054538">
    <property type="component" value="Unassembled WGS sequence"/>
</dbReference>